<comment type="caution">
    <text evidence="4">The sequence shown here is derived from an EMBL/GenBank/DDBJ whole genome shotgun (WGS) entry which is preliminary data.</text>
</comment>
<feature type="domain" description="Phospholipase D N-terminal" evidence="3">
    <location>
        <begin position="41"/>
        <end position="131"/>
    </location>
</feature>
<dbReference type="RefSeq" id="WP_111515028.1">
    <property type="nucleotide sequence ID" value="NZ_QFYR01000002.1"/>
</dbReference>
<accession>A0A328AD46</accession>
<keyword evidence="5" id="KW-1185">Reference proteome</keyword>
<feature type="region of interest" description="Disordered" evidence="1">
    <location>
        <begin position="239"/>
        <end position="258"/>
    </location>
</feature>
<evidence type="ECO:0000259" key="2">
    <source>
        <dbReference type="Pfam" id="PF09423"/>
    </source>
</evidence>
<dbReference type="SUPFAM" id="SSF56300">
    <property type="entry name" value="Metallo-dependent phosphatases"/>
    <property type="match status" value="1"/>
</dbReference>
<name>A0A328AD46_9CAUL</name>
<reference evidence="5" key="1">
    <citation type="submission" date="2018-05" db="EMBL/GenBank/DDBJ databases">
        <authorList>
            <person name="Li X."/>
        </authorList>
    </citation>
    <scope>NUCLEOTIDE SEQUENCE [LARGE SCALE GENOMIC DNA]</scope>
    <source>
        <strain evidence="5">YIM 73061</strain>
    </source>
</reference>
<dbReference type="InterPro" id="IPR038607">
    <property type="entry name" value="PhoD-like_sf"/>
</dbReference>
<sequence length="548" mass="60009">MVLTMDRRRLVLGGAMGLGALALTAGRSLAAEVLAASGFTHSVASGEPGADSMLLWTRYVPRDGAATATLQVEVALDADFRRVVGGGAVRTGAFRDWTAKITVDGLRPGTVHWYRFIAPDGATSPVGRTKTLPAGEARRFRLAVFSCSNLPYGWFNAYGHAAEQGDLDLWLHTGDYIYEYGPASIREAAWTPGRSLQPEHEILAAADYRLRFACYRADPDLQRLHQMAPMVALWDDHESTNDSWEGGAQNHQPAKEGDWTARKAAAMQVYREWMPVSEAPWASYRIGSLATLYRTESRLLARTQPADIGAAFRAADPDRALEQFRDGAWRDPSATMLGSDQESWLRRELKANARTSAWQLVGMGTILGRTVMPAEGLTWLRPDAGARTVAKYDNYIRAAKLGMPMWMDRWDGYPAARARLLQSAQAADANLVMIAGDSHNAWAYSLVEGGRPAGVEFAGQSVTSNGAEGDFGANPAVVARGFVAANPELGWADTSRRGYMMLEVTPQRVVGEWRFLRTIRSRDLTLAGTHRMQVERGRNAFAAEGAQV</sequence>
<evidence type="ECO:0000259" key="3">
    <source>
        <dbReference type="Pfam" id="PF16655"/>
    </source>
</evidence>
<dbReference type="InterPro" id="IPR018946">
    <property type="entry name" value="PhoD-like_MPP"/>
</dbReference>
<dbReference type="Gene3D" id="2.60.40.380">
    <property type="entry name" value="Purple acid phosphatase-like, N-terminal"/>
    <property type="match status" value="1"/>
</dbReference>
<evidence type="ECO:0000313" key="4">
    <source>
        <dbReference type="EMBL" id="RAK52743.1"/>
    </source>
</evidence>
<dbReference type="InterPro" id="IPR052900">
    <property type="entry name" value="Phospholipid_Metab_Enz"/>
</dbReference>
<dbReference type="PROSITE" id="PS51318">
    <property type="entry name" value="TAT"/>
    <property type="match status" value="1"/>
</dbReference>
<protein>
    <submittedName>
        <fullName evidence="4">Alkaline phosphatase</fullName>
    </submittedName>
</protein>
<dbReference type="Pfam" id="PF09423">
    <property type="entry name" value="PhoD"/>
    <property type="match status" value="1"/>
</dbReference>
<dbReference type="Pfam" id="PF16655">
    <property type="entry name" value="PhoD_N"/>
    <property type="match status" value="1"/>
</dbReference>
<dbReference type="AlphaFoldDB" id="A0A328AD46"/>
<dbReference type="InterPro" id="IPR029052">
    <property type="entry name" value="Metallo-depent_PP-like"/>
</dbReference>
<dbReference type="PANTHER" id="PTHR43606:SF2">
    <property type="entry name" value="ALKALINE PHOSPHATASE FAMILY PROTEIN (AFU_ORTHOLOGUE AFUA_5G03860)"/>
    <property type="match status" value="1"/>
</dbReference>
<dbReference type="CDD" id="cd07389">
    <property type="entry name" value="MPP_PhoD"/>
    <property type="match status" value="1"/>
</dbReference>
<dbReference type="Gene3D" id="3.60.21.70">
    <property type="entry name" value="PhoD-like phosphatase"/>
    <property type="match status" value="1"/>
</dbReference>
<dbReference type="Proteomes" id="UP000249725">
    <property type="component" value="Unassembled WGS sequence"/>
</dbReference>
<dbReference type="InterPro" id="IPR032093">
    <property type="entry name" value="PhoD_N"/>
</dbReference>
<feature type="domain" description="PhoD-like phosphatase metallophosphatase" evidence="2">
    <location>
        <begin position="142"/>
        <end position="512"/>
    </location>
</feature>
<proteinExistence type="predicted"/>
<evidence type="ECO:0000256" key="1">
    <source>
        <dbReference type="SAM" id="MobiDB-lite"/>
    </source>
</evidence>
<dbReference type="InterPro" id="IPR006311">
    <property type="entry name" value="TAT_signal"/>
</dbReference>
<dbReference type="PANTHER" id="PTHR43606">
    <property type="entry name" value="PHOSPHATASE, PUTATIVE (AFU_ORTHOLOGUE AFUA_6G08710)-RELATED"/>
    <property type="match status" value="1"/>
</dbReference>
<dbReference type="EMBL" id="QFYR01000002">
    <property type="protein sequence ID" value="RAK52743.1"/>
    <property type="molecule type" value="Genomic_DNA"/>
</dbReference>
<evidence type="ECO:0000313" key="5">
    <source>
        <dbReference type="Proteomes" id="UP000249725"/>
    </source>
</evidence>
<gene>
    <name evidence="4" type="ORF">DJ018_11180</name>
</gene>
<dbReference type="OrthoDB" id="327733at2"/>
<organism evidence="4 5">
    <name type="scientific">Phenylobacterium deserti</name>
    <dbReference type="NCBI Taxonomy" id="1914756"/>
    <lineage>
        <taxon>Bacteria</taxon>
        <taxon>Pseudomonadati</taxon>
        <taxon>Pseudomonadota</taxon>
        <taxon>Alphaproteobacteria</taxon>
        <taxon>Caulobacterales</taxon>
        <taxon>Caulobacteraceae</taxon>
        <taxon>Phenylobacterium</taxon>
    </lineage>
</organism>